<feature type="transmembrane region" description="Helical" evidence="2">
    <location>
        <begin position="215"/>
        <end position="236"/>
    </location>
</feature>
<dbReference type="EMBL" id="JBHSKP010000007">
    <property type="protein sequence ID" value="MFC5152829.1"/>
    <property type="molecule type" value="Genomic_DNA"/>
</dbReference>
<feature type="transmembrane region" description="Helical" evidence="2">
    <location>
        <begin position="256"/>
        <end position="278"/>
    </location>
</feature>
<feature type="transmembrane region" description="Helical" evidence="2">
    <location>
        <begin position="395"/>
        <end position="418"/>
    </location>
</feature>
<proteinExistence type="predicted"/>
<evidence type="ECO:0000256" key="1">
    <source>
        <dbReference type="SAM" id="MobiDB-lite"/>
    </source>
</evidence>
<dbReference type="RefSeq" id="WP_344478990.1">
    <property type="nucleotide sequence ID" value="NZ_BAAASB010000011.1"/>
</dbReference>
<keyword evidence="2" id="KW-0472">Membrane</keyword>
<keyword evidence="4" id="KW-1185">Reference proteome</keyword>
<feature type="compositionally biased region" description="Basic and acidic residues" evidence="1">
    <location>
        <begin position="521"/>
        <end position="534"/>
    </location>
</feature>
<feature type="compositionally biased region" description="Acidic residues" evidence="1">
    <location>
        <begin position="601"/>
        <end position="614"/>
    </location>
</feature>
<comment type="caution">
    <text evidence="3">The sequence shown here is derived from an EMBL/GenBank/DDBJ whole genome shotgun (WGS) entry which is preliminary data.</text>
</comment>
<keyword evidence="2" id="KW-0812">Transmembrane</keyword>
<feature type="transmembrane region" description="Helical" evidence="2">
    <location>
        <begin position="321"/>
        <end position="339"/>
    </location>
</feature>
<evidence type="ECO:0000256" key="2">
    <source>
        <dbReference type="SAM" id="Phobius"/>
    </source>
</evidence>
<dbReference type="Proteomes" id="UP001596160">
    <property type="component" value="Unassembled WGS sequence"/>
</dbReference>
<feature type="transmembrane region" description="Helical" evidence="2">
    <location>
        <begin position="360"/>
        <end position="383"/>
    </location>
</feature>
<keyword evidence="2" id="KW-1133">Transmembrane helix</keyword>
<organism evidence="3 4">
    <name type="scientific">Streptomyces amakusaensis</name>
    <dbReference type="NCBI Taxonomy" id="67271"/>
    <lineage>
        <taxon>Bacteria</taxon>
        <taxon>Bacillati</taxon>
        <taxon>Actinomycetota</taxon>
        <taxon>Actinomycetes</taxon>
        <taxon>Kitasatosporales</taxon>
        <taxon>Streptomycetaceae</taxon>
        <taxon>Streptomyces</taxon>
    </lineage>
</organism>
<sequence length="649" mass="65623">MTQTTDHGPPYSQTPVLVQGGRRAALVACLVRGATAAGLGLGAFAVLVMGVWISSPYPDNGPDGALHVAAAFWLLAHGTELVREGTLSGQPAPVGLVPLLLVVLPGWLIVRAARDGLVPDADGRRPRPAPWGAVCAVSAGYLLVGAVVTLYATGGSPAADPLSALLRLPLVTVGCAVAGVWTASHSPGGPLPPWLPGPARVRLARTRVTVALRSAAAGALVLLGGGALLVASALVWHADAAQDSFLHLSGTWSGRFAVLLLGIALVPNAAVWGAAYGLGPGFALGTGSTATPLALTGDPALPGFPLVAAIPAEGPGTPLNWASVAVPVLAALVIAWFTADRAAPRYGERESAWSNRETARAALLGAVGCAVLMAALAAVAGGPMGTERLAAFGPVWWLTGAAALCWSALIAVPVAVGVRIWRVVTGYGAGAGVRRGRLRLRREGRLPGVPRRGRARSGGAGAKEPFEEYDFLPERPSPSDRGPAPERDGDLGLDLILAPDRIAHPDPEVAVDPDPVVAVEHARASDDPAEDRCPRPHPYAEPSAAPSDPAGKTAEAESAQQPIPVTGTGPVGPGRSGEAPADPGRALAQSPAGAEPKDGSEAEPDSDPDSDPESPTEPGPEAAAAGADRPWAAPASPWPGAPGDGTATR</sequence>
<dbReference type="Pfam" id="PF19877">
    <property type="entry name" value="DUF6350"/>
    <property type="match status" value="1"/>
</dbReference>
<evidence type="ECO:0000313" key="4">
    <source>
        <dbReference type="Proteomes" id="UP001596160"/>
    </source>
</evidence>
<accession>A0ABW0AJZ0</accession>
<feature type="region of interest" description="Disordered" evidence="1">
    <location>
        <begin position="521"/>
        <end position="649"/>
    </location>
</feature>
<feature type="transmembrane region" description="Helical" evidence="2">
    <location>
        <begin position="94"/>
        <end position="110"/>
    </location>
</feature>
<name>A0ABW0AJZ0_9ACTN</name>
<reference evidence="4" key="1">
    <citation type="journal article" date="2019" name="Int. J. Syst. Evol. Microbiol.">
        <title>The Global Catalogue of Microorganisms (GCM) 10K type strain sequencing project: providing services to taxonomists for standard genome sequencing and annotation.</title>
        <authorList>
            <consortium name="The Broad Institute Genomics Platform"/>
            <consortium name="The Broad Institute Genome Sequencing Center for Infectious Disease"/>
            <person name="Wu L."/>
            <person name="Ma J."/>
        </authorList>
    </citation>
    <scope>NUCLEOTIDE SEQUENCE [LARGE SCALE GENOMIC DNA]</scope>
    <source>
        <strain evidence="4">PCU 266</strain>
    </source>
</reference>
<evidence type="ECO:0000313" key="3">
    <source>
        <dbReference type="EMBL" id="MFC5152829.1"/>
    </source>
</evidence>
<feature type="transmembrane region" description="Helical" evidence="2">
    <location>
        <begin position="29"/>
        <end position="53"/>
    </location>
</feature>
<dbReference type="InterPro" id="IPR045931">
    <property type="entry name" value="DUF6350"/>
</dbReference>
<feature type="transmembrane region" description="Helical" evidence="2">
    <location>
        <begin position="130"/>
        <end position="152"/>
    </location>
</feature>
<feature type="compositionally biased region" description="Low complexity" evidence="1">
    <location>
        <begin position="619"/>
        <end position="635"/>
    </location>
</feature>
<gene>
    <name evidence="3" type="ORF">ACFPRH_13900</name>
</gene>
<protein>
    <submittedName>
        <fullName evidence="3">DUF6350 family protein</fullName>
    </submittedName>
</protein>
<feature type="region of interest" description="Disordered" evidence="1">
    <location>
        <begin position="444"/>
        <end position="491"/>
    </location>
</feature>